<dbReference type="STRING" id="679936.Sulac_1714"/>
<dbReference type="AlphaFoldDB" id="G8TZH0"/>
<evidence type="ECO:0000313" key="2">
    <source>
        <dbReference type="EMBL" id="AEW05210.1"/>
    </source>
</evidence>
<reference evidence="3" key="1">
    <citation type="submission" date="2011-12" db="EMBL/GenBank/DDBJ databases">
        <title>The complete genome of chromosome of Sulfobacillus acidophilus DSM 10332.</title>
        <authorList>
            <person name="Lucas S."/>
            <person name="Han J."/>
            <person name="Lapidus A."/>
            <person name="Bruce D."/>
            <person name="Goodwin L."/>
            <person name="Pitluck S."/>
            <person name="Peters L."/>
            <person name="Kyrpides N."/>
            <person name="Mavromatis K."/>
            <person name="Ivanova N."/>
            <person name="Mikhailova N."/>
            <person name="Chertkov O."/>
            <person name="Saunders E."/>
            <person name="Detter J.C."/>
            <person name="Tapia R."/>
            <person name="Han C."/>
            <person name="Land M."/>
            <person name="Hauser L."/>
            <person name="Markowitz V."/>
            <person name="Cheng J.-F."/>
            <person name="Hugenholtz P."/>
            <person name="Woyke T."/>
            <person name="Wu D."/>
            <person name="Pukall R."/>
            <person name="Gehrich-Schroeter G."/>
            <person name="Schneider S."/>
            <person name="Klenk H.-P."/>
            <person name="Eisen J.A."/>
        </authorList>
    </citation>
    <scope>NUCLEOTIDE SEQUENCE [LARGE SCALE GENOMIC DNA]</scope>
    <source>
        <strain evidence="3">ATCC 700253 / DSM 10332 / NAL</strain>
    </source>
</reference>
<dbReference type="PATRIC" id="fig|679936.5.peg.1781"/>
<evidence type="ECO:0000313" key="3">
    <source>
        <dbReference type="Proteomes" id="UP000005439"/>
    </source>
</evidence>
<gene>
    <name evidence="2" type="ordered locus">Sulac_1714</name>
</gene>
<dbReference type="KEGG" id="sap:Sulac_1714"/>
<dbReference type="HOGENOM" id="CLU_2669709_0_0_9"/>
<keyword evidence="1" id="KW-0812">Transmembrane</keyword>
<keyword evidence="1" id="KW-0472">Membrane</keyword>
<proteinExistence type="predicted"/>
<feature type="transmembrane region" description="Helical" evidence="1">
    <location>
        <begin position="54"/>
        <end position="73"/>
    </location>
</feature>
<keyword evidence="1" id="KW-1133">Transmembrane helix</keyword>
<organism evidence="2 3">
    <name type="scientific">Sulfobacillus acidophilus (strain ATCC 700253 / DSM 10332 / NAL)</name>
    <dbReference type="NCBI Taxonomy" id="679936"/>
    <lineage>
        <taxon>Bacteria</taxon>
        <taxon>Bacillati</taxon>
        <taxon>Bacillota</taxon>
        <taxon>Clostridia</taxon>
        <taxon>Eubacteriales</taxon>
        <taxon>Clostridiales Family XVII. Incertae Sedis</taxon>
        <taxon>Sulfobacillus</taxon>
    </lineage>
</organism>
<protein>
    <submittedName>
        <fullName evidence="2">Uncharacterized protein</fullName>
    </submittedName>
</protein>
<dbReference type="Proteomes" id="UP000005439">
    <property type="component" value="Chromosome"/>
</dbReference>
<name>G8TZH0_SULAD</name>
<accession>G8TZH0</accession>
<keyword evidence="3" id="KW-1185">Reference proteome</keyword>
<evidence type="ECO:0000256" key="1">
    <source>
        <dbReference type="SAM" id="Phobius"/>
    </source>
</evidence>
<reference evidence="2 3" key="2">
    <citation type="journal article" date="2012" name="Stand. Genomic Sci.">
        <title>Complete genome sequence of the moderately thermophilic mineral-sulfide-oxidizing firmicute Sulfobacillus acidophilus type strain (NAL(T)).</title>
        <authorList>
            <person name="Anderson I."/>
            <person name="Chertkov O."/>
            <person name="Chen A."/>
            <person name="Saunders E."/>
            <person name="Lapidus A."/>
            <person name="Nolan M."/>
            <person name="Lucas S."/>
            <person name="Hammon N."/>
            <person name="Deshpande S."/>
            <person name="Cheng J.F."/>
            <person name="Han C."/>
            <person name="Tapia R."/>
            <person name="Goodwin L.A."/>
            <person name="Pitluck S."/>
            <person name="Liolios K."/>
            <person name="Pagani I."/>
            <person name="Ivanova N."/>
            <person name="Mikhailova N."/>
            <person name="Pati A."/>
            <person name="Palaniappan K."/>
            <person name="Land M."/>
            <person name="Pan C."/>
            <person name="Rohde M."/>
            <person name="Pukall R."/>
            <person name="Goker M."/>
            <person name="Detter J.C."/>
            <person name="Woyke T."/>
            <person name="Bristow J."/>
            <person name="Eisen J.A."/>
            <person name="Markowitz V."/>
            <person name="Hugenholtz P."/>
            <person name="Kyrpides N.C."/>
            <person name="Klenk H.P."/>
            <person name="Mavromatis K."/>
        </authorList>
    </citation>
    <scope>NUCLEOTIDE SEQUENCE [LARGE SCALE GENOMIC DNA]</scope>
    <source>
        <strain evidence="3">ATCC 700253 / DSM 10332 / NAL</strain>
    </source>
</reference>
<dbReference type="EMBL" id="CP003179">
    <property type="protein sequence ID" value="AEW05210.1"/>
    <property type="molecule type" value="Genomic_DNA"/>
</dbReference>
<sequence length="75" mass="8013">MNLEALYGAGAAATLSRDGATALSMLSLQALPNAVSPLDTQKAIQQAKQQAADAWGNPLMFVLVAALILWAMWRW</sequence>